<feature type="domain" description="Piwi" evidence="3">
    <location>
        <begin position="332"/>
        <end position="622"/>
    </location>
</feature>
<dbReference type="Pfam" id="PF02171">
    <property type="entry name" value="Piwi"/>
    <property type="match status" value="1"/>
</dbReference>
<evidence type="ECO:0000313" key="5">
    <source>
        <dbReference type="Proteomes" id="UP000214646"/>
    </source>
</evidence>
<comment type="similarity">
    <text evidence="1">Belongs to the argonaute family. Long pAgo subfamily.</text>
</comment>
<reference evidence="5" key="1">
    <citation type="submission" date="2017-06" db="EMBL/GenBank/DDBJ databases">
        <title>Genome analysis of Fimbriiglobus ruber SP5, the first member of the order Planctomycetales with confirmed chitinolytic capability.</title>
        <authorList>
            <person name="Ravin N.V."/>
            <person name="Rakitin A.L."/>
            <person name="Ivanova A.A."/>
            <person name="Beletsky A.V."/>
            <person name="Kulichevskaya I.S."/>
            <person name="Mardanov A.V."/>
            <person name="Dedysh S.N."/>
        </authorList>
    </citation>
    <scope>NUCLEOTIDE SEQUENCE [LARGE SCALE GENOMIC DNA]</scope>
    <source>
        <strain evidence="5">SP5</strain>
    </source>
</reference>
<name>A0A225DCN9_9BACT</name>
<dbReference type="PROSITE" id="PS50822">
    <property type="entry name" value="PIWI"/>
    <property type="match status" value="1"/>
</dbReference>
<dbReference type="Gene3D" id="3.40.50.2300">
    <property type="match status" value="1"/>
</dbReference>
<evidence type="ECO:0000256" key="2">
    <source>
        <dbReference type="ARBA" id="ARBA00035032"/>
    </source>
</evidence>
<dbReference type="InterPro" id="IPR003165">
    <property type="entry name" value="Piwi"/>
</dbReference>
<gene>
    <name evidence="4" type="ORF">FRUB_06524</name>
</gene>
<dbReference type="AlphaFoldDB" id="A0A225DCN9"/>
<dbReference type="RefSeq" id="WP_088257333.1">
    <property type="nucleotide sequence ID" value="NZ_NIDE01000014.1"/>
</dbReference>
<dbReference type="OrthoDB" id="530017at2"/>
<dbReference type="SUPFAM" id="SSF53098">
    <property type="entry name" value="Ribonuclease H-like"/>
    <property type="match status" value="1"/>
</dbReference>
<keyword evidence="5" id="KW-1185">Reference proteome</keyword>
<evidence type="ECO:0000313" key="4">
    <source>
        <dbReference type="EMBL" id="OWK37404.1"/>
    </source>
</evidence>
<comment type="caution">
    <text evidence="4">The sequence shown here is derived from an EMBL/GenBank/DDBJ whole genome shotgun (WGS) entry which is preliminary data.</text>
</comment>
<dbReference type="InterPro" id="IPR012337">
    <property type="entry name" value="RNaseH-like_sf"/>
</dbReference>
<accession>A0A225DCN9</accession>
<proteinExistence type="inferred from homology"/>
<dbReference type="Proteomes" id="UP000214646">
    <property type="component" value="Unassembled WGS sequence"/>
</dbReference>
<evidence type="ECO:0000256" key="1">
    <source>
        <dbReference type="ARBA" id="ARBA00035012"/>
    </source>
</evidence>
<dbReference type="EMBL" id="NIDE01000014">
    <property type="protein sequence ID" value="OWK37404.1"/>
    <property type="molecule type" value="Genomic_DNA"/>
</dbReference>
<protein>
    <recommendedName>
        <fullName evidence="2">Protein argonaute</fullName>
    </recommendedName>
</protein>
<dbReference type="InterPro" id="IPR036397">
    <property type="entry name" value="RNaseH_sf"/>
</dbReference>
<evidence type="ECO:0000259" key="3">
    <source>
        <dbReference type="PROSITE" id="PS50822"/>
    </source>
</evidence>
<dbReference type="GO" id="GO:0003676">
    <property type="term" value="F:nucleic acid binding"/>
    <property type="evidence" value="ECO:0007669"/>
    <property type="project" value="InterPro"/>
</dbReference>
<organism evidence="4 5">
    <name type="scientific">Fimbriiglobus ruber</name>
    <dbReference type="NCBI Taxonomy" id="1908690"/>
    <lineage>
        <taxon>Bacteria</taxon>
        <taxon>Pseudomonadati</taxon>
        <taxon>Planctomycetota</taxon>
        <taxon>Planctomycetia</taxon>
        <taxon>Gemmatales</taxon>
        <taxon>Gemmataceae</taxon>
        <taxon>Fimbriiglobus</taxon>
    </lineage>
</organism>
<dbReference type="SMART" id="SM00950">
    <property type="entry name" value="Piwi"/>
    <property type="match status" value="1"/>
</dbReference>
<sequence>MKNDYRVQINFLPVDGPLPPFRVYRKPCTGSEARPSTDVAAYSLPVSSEMEERQFYWVRFTPAEGYHEHHIHASDNNNLTKWAILHAIQTAVHAKLKPSEYHIPAKGFVDSIRLLMVEHPEGFEQLEVQPYFLRETQQFGCLADFHFKVKGGVAFSRRIQQLSLSLNRAGKRNVDYYLDRDGKIRTFTTARRDVLSGLLLPGSTTPISLGREFVSLPARTLGAKTYVFAGGKTSRSQFSGLRDHGPLEPLSAAPHLLFLFREQDRQAARILAAALKGTKGKERFNFPGFQALFKSDLSYDAKPIILSDLNKPSMELAVQEVQRRRLTTPNALPVLVLPQGDDNGYLAHKAGFANVGIATQVCTLPVIQDEAALKWAIGNIALQIFCKAGGQPWKVRPTTEPTLIVGISQSHRLKAVGDDRVVEKYFAFTVMTDNSGLFQKIQVLGDATQHEDYRRQLTTNLEALLGEASSQFKRVVVHTSFKLKRKEIDAIEQSVRRAAGANKACRFAVVKVNQHSRFFGVNRGVNSLVPNEATCVRLGQGEYLVWFEGINPDKPTVGKLFPGPTHLDFLRVPDGQGIRDDELLQDIINLSGANWRGLNAKNSPVSVFYCHLVADMVHDFHAENLPLPQVEVIRPWFL</sequence>
<dbReference type="Gene3D" id="3.30.420.10">
    <property type="entry name" value="Ribonuclease H-like superfamily/Ribonuclease H"/>
    <property type="match status" value="1"/>
</dbReference>